<proteinExistence type="predicted"/>
<protein>
    <recommendedName>
        <fullName evidence="3">CNH domain-containing protein</fullName>
    </recommendedName>
</protein>
<evidence type="ECO:0008006" key="3">
    <source>
        <dbReference type="Google" id="ProtNLM"/>
    </source>
</evidence>
<keyword evidence="2" id="KW-1185">Reference proteome</keyword>
<accession>C4YFF4</accession>
<gene>
    <name evidence="1" type="ORF">CAWG_00004</name>
</gene>
<name>C4YFF4_CANAW</name>
<organism evidence="1 2">
    <name type="scientific">Candida albicans (strain WO-1)</name>
    <name type="common">Yeast</name>
    <dbReference type="NCBI Taxonomy" id="294748"/>
    <lineage>
        <taxon>Eukaryota</taxon>
        <taxon>Fungi</taxon>
        <taxon>Dikarya</taxon>
        <taxon>Ascomycota</taxon>
        <taxon>Saccharomycotina</taxon>
        <taxon>Pichiomycetes</taxon>
        <taxon>Debaryomycetaceae</taxon>
        <taxon>Candida/Lodderomyces clade</taxon>
        <taxon>Candida</taxon>
    </lineage>
</organism>
<dbReference type="HOGENOM" id="CLU_067363_0_0_1"/>
<dbReference type="SUPFAM" id="SSF50998">
    <property type="entry name" value="Quinoprotein alcohol dehydrogenase-like"/>
    <property type="match status" value="1"/>
</dbReference>
<evidence type="ECO:0000313" key="2">
    <source>
        <dbReference type="Proteomes" id="UP000001429"/>
    </source>
</evidence>
<dbReference type="Proteomes" id="UP000001429">
    <property type="component" value="Chromosome 1"/>
</dbReference>
<dbReference type="InterPro" id="IPR011047">
    <property type="entry name" value="Quinoprotein_ADH-like_sf"/>
</dbReference>
<dbReference type="OMA" id="SINANFP"/>
<dbReference type="PaxDb" id="5476-C4YFF4"/>
<dbReference type="VEuPathDB" id="FungiDB:CAWG_00004"/>
<dbReference type="OrthoDB" id="1914839at2759"/>
<dbReference type="AlphaFoldDB" id="C4YFF4"/>
<evidence type="ECO:0000313" key="1">
    <source>
        <dbReference type="EMBL" id="EEQ41817.1"/>
    </source>
</evidence>
<reference evidence="1 2" key="1">
    <citation type="journal article" date="2009" name="Nature">
        <title>Evolution of pathogenicity and sexual reproduction in eight Candida genomes.</title>
        <authorList>
            <person name="Butler G."/>
            <person name="Rasmussen M.D."/>
            <person name="Lin M.F."/>
            <person name="Santos M.A."/>
            <person name="Sakthikumar S."/>
            <person name="Munro C.A."/>
            <person name="Rheinbay E."/>
            <person name="Grabherr M."/>
            <person name="Forche A."/>
            <person name="Reedy J.L."/>
            <person name="Agrafioti I."/>
            <person name="Arnaud M.B."/>
            <person name="Bates S."/>
            <person name="Brown A.J."/>
            <person name="Brunke S."/>
            <person name="Costanzo M.C."/>
            <person name="Fitzpatrick D.A."/>
            <person name="de Groot P.W."/>
            <person name="Harris D."/>
            <person name="Hoyer L.L."/>
            <person name="Hube B."/>
            <person name="Klis F.M."/>
            <person name="Kodira C."/>
            <person name="Lennard N."/>
            <person name="Logue M.E."/>
            <person name="Martin R."/>
            <person name="Neiman A.M."/>
            <person name="Nikolaou E."/>
            <person name="Quail M.A."/>
            <person name="Quinn J."/>
            <person name="Santos M.C."/>
            <person name="Schmitzberger F.F."/>
            <person name="Sherlock G."/>
            <person name="Shah P."/>
            <person name="Silverstein K.A."/>
            <person name="Skrzypek M.S."/>
            <person name="Soll D."/>
            <person name="Staggs R."/>
            <person name="Stansfield I."/>
            <person name="Stumpf M.P."/>
            <person name="Sudbery P.E."/>
            <person name="Srikantha T."/>
            <person name="Zeng Q."/>
            <person name="Berman J."/>
            <person name="Berriman M."/>
            <person name="Heitman J."/>
            <person name="Gow N.A."/>
            <person name="Lorenz M.C."/>
            <person name="Birren B.W."/>
            <person name="Kellis M."/>
            <person name="Cuomo C.A."/>
        </authorList>
    </citation>
    <scope>NUCLEOTIDE SEQUENCE [LARGE SCALE GENOMIC DNA]</scope>
    <source>
        <strain evidence="1 2">WO-1</strain>
    </source>
</reference>
<dbReference type="EMBL" id="CH672346">
    <property type="protein sequence ID" value="EEQ41817.1"/>
    <property type="molecule type" value="Genomic_DNA"/>
</dbReference>
<sequence length="384" mass="43268">MWPVSHVGLNDDGSMVVLVSTRQGVIQGYDKRELKWTSSVHFRGKVLESFFRRRTVPGFLARKMIRKRRGSDASMSSVNSSINANFPPPIQMKSFGQKQRERTSREEFVMVMDSGEILVVSCNDGKVQSYDVKQQLVSAIKIRTPRVMDRIVVQTKELDIIVVNIVNNSMKSRKLEVAPSKSCGIFPVEFVGFFIRVDGLECQLIDVNTGVVIKSFGVGNMKVNSLRVSYPEPSHCRFCGSAAISSFSVVYEIEGVVVVHTFRVDKKAICLRVERDPREIRCVGFCGAEEKVDWYENVVGYEVTSVNSMIGVVQKSSGLRNRKIKQAKEYELMVVSLGSGKAEYYEYKVDGVLWGVERYGHKSVILNQGRRMEVVYVGNSKLVD</sequence>